<protein>
    <recommendedName>
        <fullName evidence="3">Transposase</fullName>
    </recommendedName>
</protein>
<accession>A0A128A620</accession>
<sequence length="41" mass="4812">MKSLIDNRNTRINYSGYFEIFMSKSLSRLCIFHIIVNSKNG</sequence>
<evidence type="ECO:0000313" key="1">
    <source>
        <dbReference type="EMBL" id="CUR52804.1"/>
    </source>
</evidence>
<dbReference type="EMBL" id="LN890280">
    <property type="protein sequence ID" value="CUR52804.1"/>
    <property type="molecule type" value="Genomic_DNA"/>
</dbReference>
<dbReference type="Proteomes" id="UP000196239">
    <property type="component" value="Chromosome 1"/>
</dbReference>
<evidence type="ECO:0000313" key="2">
    <source>
        <dbReference type="Proteomes" id="UP000196239"/>
    </source>
</evidence>
<dbReference type="KEGG" id="ndv:NDEV_2042"/>
<name>A0A128A620_9ARCH</name>
<dbReference type="AlphaFoldDB" id="A0A128A620"/>
<organism evidence="1 2">
    <name type="scientific">Nitrosotalea devaniterrae</name>
    <dbReference type="NCBI Taxonomy" id="1078905"/>
    <lineage>
        <taxon>Archaea</taxon>
        <taxon>Nitrososphaerota</taxon>
        <taxon>Nitrososphaeria</taxon>
        <taxon>Nitrosotaleales</taxon>
        <taxon>Nitrosotaleaceae</taxon>
        <taxon>Nitrosotalea</taxon>
    </lineage>
</organism>
<reference evidence="2" key="1">
    <citation type="submission" date="2015-10" db="EMBL/GenBank/DDBJ databases">
        <authorList>
            <person name="Lehtovirta-Morley L.E."/>
            <person name="Vieille C."/>
        </authorList>
    </citation>
    <scope>NUCLEOTIDE SEQUENCE [LARGE SCALE GENOMIC DNA]</scope>
</reference>
<keyword evidence="2" id="KW-1185">Reference proteome</keyword>
<proteinExistence type="predicted"/>
<evidence type="ECO:0008006" key="3">
    <source>
        <dbReference type="Google" id="ProtNLM"/>
    </source>
</evidence>
<gene>
    <name evidence="1" type="ORF">NDEV_2042</name>
</gene>